<organism evidence="2 3">
    <name type="scientific">Austropuccinia psidii MF-1</name>
    <dbReference type="NCBI Taxonomy" id="1389203"/>
    <lineage>
        <taxon>Eukaryota</taxon>
        <taxon>Fungi</taxon>
        <taxon>Dikarya</taxon>
        <taxon>Basidiomycota</taxon>
        <taxon>Pucciniomycotina</taxon>
        <taxon>Pucciniomycetes</taxon>
        <taxon>Pucciniales</taxon>
        <taxon>Sphaerophragmiaceae</taxon>
        <taxon>Austropuccinia</taxon>
    </lineage>
</organism>
<dbReference type="AlphaFoldDB" id="A0A9Q3CMY0"/>
<accession>A0A9Q3CMY0</accession>
<gene>
    <name evidence="2" type="ORF">O181_025675</name>
</gene>
<proteinExistence type="predicted"/>
<evidence type="ECO:0000313" key="3">
    <source>
        <dbReference type="Proteomes" id="UP000765509"/>
    </source>
</evidence>
<name>A0A9Q3CMY0_9BASI</name>
<protein>
    <submittedName>
        <fullName evidence="2">Uncharacterized protein</fullName>
    </submittedName>
</protein>
<feature type="region of interest" description="Disordered" evidence="1">
    <location>
        <begin position="179"/>
        <end position="202"/>
    </location>
</feature>
<evidence type="ECO:0000313" key="2">
    <source>
        <dbReference type="EMBL" id="MBW0485960.1"/>
    </source>
</evidence>
<dbReference type="OrthoDB" id="2507825at2759"/>
<dbReference type="EMBL" id="AVOT02008417">
    <property type="protein sequence ID" value="MBW0485960.1"/>
    <property type="molecule type" value="Genomic_DNA"/>
</dbReference>
<evidence type="ECO:0000256" key="1">
    <source>
        <dbReference type="SAM" id="MobiDB-lite"/>
    </source>
</evidence>
<comment type="caution">
    <text evidence="2">The sequence shown here is derived from an EMBL/GenBank/DDBJ whole genome shotgun (WGS) entry which is preliminary data.</text>
</comment>
<keyword evidence="3" id="KW-1185">Reference proteome</keyword>
<reference evidence="2" key="1">
    <citation type="submission" date="2021-03" db="EMBL/GenBank/DDBJ databases">
        <title>Draft genome sequence of rust myrtle Austropuccinia psidii MF-1, a brazilian biotype.</title>
        <authorList>
            <person name="Quecine M.C."/>
            <person name="Pachon D.M.R."/>
            <person name="Bonatelli M.L."/>
            <person name="Correr F.H."/>
            <person name="Franceschini L.M."/>
            <person name="Leite T.F."/>
            <person name="Margarido G.R.A."/>
            <person name="Almeida C.A."/>
            <person name="Ferrarezi J.A."/>
            <person name="Labate C.A."/>
        </authorList>
    </citation>
    <scope>NUCLEOTIDE SEQUENCE</scope>
    <source>
        <strain evidence="2">MF-1</strain>
    </source>
</reference>
<sequence>MDEQVSAEAHRLQQAEMRLAQQESQKMHKTRFLWNEESTKQFLDLMMELRFDYKSLDSTSTGFVPWACYFKSQKRFKEDYSTLKNLSFNMLDQRYKALMTSYRIIRDACEATGGGGLFCQLQRHHMTEEVYDLLKNLNASGIESGSIQTIQNEREMSIIENNGNLQGGDGLIDDTEEIPTNPNGNSPPAVVDETGGKCTKHY</sequence>
<dbReference type="Proteomes" id="UP000765509">
    <property type="component" value="Unassembled WGS sequence"/>
</dbReference>